<dbReference type="Gene3D" id="3.90.1570.10">
    <property type="entry name" value="tt1808, chain A"/>
    <property type="match status" value="1"/>
</dbReference>
<keyword evidence="5" id="KW-1185">Reference proteome</keyword>
<dbReference type="KEGG" id="agv:OJF2_33040"/>
<dbReference type="OrthoDB" id="275220at2"/>
<organism evidence="4 5">
    <name type="scientific">Aquisphaera giovannonii</name>
    <dbReference type="NCBI Taxonomy" id="406548"/>
    <lineage>
        <taxon>Bacteria</taxon>
        <taxon>Pseudomonadati</taxon>
        <taxon>Planctomycetota</taxon>
        <taxon>Planctomycetia</taxon>
        <taxon>Isosphaerales</taxon>
        <taxon>Isosphaeraceae</taxon>
        <taxon>Aquisphaera</taxon>
    </lineage>
</organism>
<dbReference type="Pfam" id="PF05685">
    <property type="entry name" value="Uma2"/>
    <property type="match status" value="1"/>
</dbReference>
<dbReference type="RefSeq" id="WP_148594637.1">
    <property type="nucleotide sequence ID" value="NZ_CP042997.1"/>
</dbReference>
<accession>A0A5B9W261</accession>
<dbReference type="PANTHER" id="PTHR33352:SF2">
    <property type="entry name" value="SLL0995 PROTEIN"/>
    <property type="match status" value="1"/>
</dbReference>
<dbReference type="InterPro" id="IPR012296">
    <property type="entry name" value="Nuclease_put_TT1808"/>
</dbReference>
<dbReference type="CDD" id="cd06260">
    <property type="entry name" value="DUF820-like"/>
    <property type="match status" value="1"/>
</dbReference>
<dbReference type="PANTHER" id="PTHR33352">
    <property type="entry name" value="SLR1095 PROTEIN"/>
    <property type="match status" value="1"/>
</dbReference>
<proteinExistence type="predicted"/>
<evidence type="ECO:0000256" key="2">
    <source>
        <dbReference type="SAM" id="MobiDB-lite"/>
    </source>
</evidence>
<gene>
    <name evidence="4" type="ORF">OJF2_33040</name>
</gene>
<dbReference type="Proteomes" id="UP000324233">
    <property type="component" value="Chromosome"/>
</dbReference>
<sequence>MSTAFTPKEGLQRPKARKVVYPDSDGRPMSDNTRQFRWIVLIKEGLEILFRGRPDVFVAGDLLWYAEEGKPKVRMDPDAMVVFGRPKGDRGSYMQWVEEGIAPQVVFEVHSPGNRRATIDRKFRFYEDHGVQEYYYYNPDKGTLAGWRRVRGKLRPIARMDGYTSPLLGVRFELGTGPDSLRMIRPDGRAFRTPVELSENLDDAERHADAAEGRAAEAVQRAERLAARLRELGEEVD</sequence>
<dbReference type="InterPro" id="IPR011335">
    <property type="entry name" value="Restrct_endonuc-II-like"/>
</dbReference>
<evidence type="ECO:0000313" key="4">
    <source>
        <dbReference type="EMBL" id="QEH34762.1"/>
    </source>
</evidence>
<evidence type="ECO:0000259" key="3">
    <source>
        <dbReference type="Pfam" id="PF05685"/>
    </source>
</evidence>
<reference evidence="4 5" key="1">
    <citation type="submission" date="2019-08" db="EMBL/GenBank/DDBJ databases">
        <title>Deep-cultivation of Planctomycetes and their phenomic and genomic characterization uncovers novel biology.</title>
        <authorList>
            <person name="Wiegand S."/>
            <person name="Jogler M."/>
            <person name="Boedeker C."/>
            <person name="Pinto D."/>
            <person name="Vollmers J."/>
            <person name="Rivas-Marin E."/>
            <person name="Kohn T."/>
            <person name="Peeters S.H."/>
            <person name="Heuer A."/>
            <person name="Rast P."/>
            <person name="Oberbeckmann S."/>
            <person name="Bunk B."/>
            <person name="Jeske O."/>
            <person name="Meyerdierks A."/>
            <person name="Storesund J.E."/>
            <person name="Kallscheuer N."/>
            <person name="Luecker S."/>
            <person name="Lage O.M."/>
            <person name="Pohl T."/>
            <person name="Merkel B.J."/>
            <person name="Hornburger P."/>
            <person name="Mueller R.-W."/>
            <person name="Bruemmer F."/>
            <person name="Labrenz M."/>
            <person name="Spormann A.M."/>
            <person name="Op den Camp H."/>
            <person name="Overmann J."/>
            <person name="Amann R."/>
            <person name="Jetten M.S.M."/>
            <person name="Mascher T."/>
            <person name="Medema M.H."/>
            <person name="Devos D.P."/>
            <person name="Kaster A.-K."/>
            <person name="Ovreas L."/>
            <person name="Rohde M."/>
            <person name="Galperin M.Y."/>
            <person name="Jogler C."/>
        </authorList>
    </citation>
    <scope>NUCLEOTIDE SEQUENCE [LARGE SCALE GENOMIC DNA]</scope>
    <source>
        <strain evidence="4 5">OJF2</strain>
    </source>
</reference>
<dbReference type="EMBL" id="CP042997">
    <property type="protein sequence ID" value="QEH34762.1"/>
    <property type="molecule type" value="Genomic_DNA"/>
</dbReference>
<keyword evidence="1" id="KW-0175">Coiled coil</keyword>
<dbReference type="InterPro" id="IPR008538">
    <property type="entry name" value="Uma2"/>
</dbReference>
<feature type="region of interest" description="Disordered" evidence="2">
    <location>
        <begin position="1"/>
        <end position="26"/>
    </location>
</feature>
<evidence type="ECO:0000256" key="1">
    <source>
        <dbReference type="SAM" id="Coils"/>
    </source>
</evidence>
<dbReference type="SUPFAM" id="SSF52980">
    <property type="entry name" value="Restriction endonuclease-like"/>
    <property type="match status" value="1"/>
</dbReference>
<dbReference type="AlphaFoldDB" id="A0A5B9W261"/>
<protein>
    <recommendedName>
        <fullName evidence="3">Putative restriction endonuclease domain-containing protein</fullName>
    </recommendedName>
</protein>
<evidence type="ECO:0000313" key="5">
    <source>
        <dbReference type="Proteomes" id="UP000324233"/>
    </source>
</evidence>
<feature type="coiled-coil region" evidence="1">
    <location>
        <begin position="201"/>
        <end position="235"/>
    </location>
</feature>
<feature type="domain" description="Putative restriction endonuclease" evidence="3">
    <location>
        <begin position="53"/>
        <end position="157"/>
    </location>
</feature>
<name>A0A5B9W261_9BACT</name>